<dbReference type="Proteomes" id="UP000800041">
    <property type="component" value="Unassembled WGS sequence"/>
</dbReference>
<dbReference type="AlphaFoldDB" id="A0A6G1H8M4"/>
<name>A0A6G1H8M4_9PEZI</name>
<accession>A0A6G1H8M4</accession>
<dbReference type="EMBL" id="ML977145">
    <property type="protein sequence ID" value="KAF1989308.1"/>
    <property type="molecule type" value="Genomic_DNA"/>
</dbReference>
<gene>
    <name evidence="1" type="ORF">K402DRAFT_390892</name>
</gene>
<evidence type="ECO:0000313" key="2">
    <source>
        <dbReference type="Proteomes" id="UP000800041"/>
    </source>
</evidence>
<dbReference type="OrthoDB" id="4360026at2759"/>
<protein>
    <submittedName>
        <fullName evidence="1">Uncharacterized protein</fullName>
    </submittedName>
</protein>
<evidence type="ECO:0000313" key="1">
    <source>
        <dbReference type="EMBL" id="KAF1989308.1"/>
    </source>
</evidence>
<proteinExistence type="predicted"/>
<sequence length="340" mass="37923">MKSKPQCAIMNDYSRTVDEAQAKEACLDGNTCVRSLLDVRRSIKGASFSRPHYFDIAEDRLVGECEKDDPSLRPPEVLPLLYNPLPIDLPTVHKDLLILAAAYYGDVDRYSRLQRPSTVLVRNEAACLARGIYHNTMFAKWCSLQDWARKRGFAVASAIEARFIMNNDLSRVPTSGNFPKPYCIWHPTCAASKTYEELARLRPDMKHQAARACVVANYFDSFDKIDATPDSALWAEAKSSLSPFYRKRIEQKASEQGITLASAGYGNEPHAEMAMWTISTLSEGSTTELFKAVGVEDLGGSHKDIYGEAAVEFARVELMVCAADELKVPYLDLEEVYAGL</sequence>
<organism evidence="1 2">
    <name type="scientific">Aulographum hederae CBS 113979</name>
    <dbReference type="NCBI Taxonomy" id="1176131"/>
    <lineage>
        <taxon>Eukaryota</taxon>
        <taxon>Fungi</taxon>
        <taxon>Dikarya</taxon>
        <taxon>Ascomycota</taxon>
        <taxon>Pezizomycotina</taxon>
        <taxon>Dothideomycetes</taxon>
        <taxon>Pleosporomycetidae</taxon>
        <taxon>Aulographales</taxon>
        <taxon>Aulographaceae</taxon>
    </lineage>
</organism>
<reference evidence="1" key="1">
    <citation type="journal article" date="2020" name="Stud. Mycol.">
        <title>101 Dothideomycetes genomes: a test case for predicting lifestyles and emergence of pathogens.</title>
        <authorList>
            <person name="Haridas S."/>
            <person name="Albert R."/>
            <person name="Binder M."/>
            <person name="Bloem J."/>
            <person name="Labutti K."/>
            <person name="Salamov A."/>
            <person name="Andreopoulos B."/>
            <person name="Baker S."/>
            <person name="Barry K."/>
            <person name="Bills G."/>
            <person name="Bluhm B."/>
            <person name="Cannon C."/>
            <person name="Castanera R."/>
            <person name="Culley D."/>
            <person name="Daum C."/>
            <person name="Ezra D."/>
            <person name="Gonzalez J."/>
            <person name="Henrissat B."/>
            <person name="Kuo A."/>
            <person name="Liang C."/>
            <person name="Lipzen A."/>
            <person name="Lutzoni F."/>
            <person name="Magnuson J."/>
            <person name="Mondo S."/>
            <person name="Nolan M."/>
            <person name="Ohm R."/>
            <person name="Pangilinan J."/>
            <person name="Park H.-J."/>
            <person name="Ramirez L."/>
            <person name="Alfaro M."/>
            <person name="Sun H."/>
            <person name="Tritt A."/>
            <person name="Yoshinaga Y."/>
            <person name="Zwiers L.-H."/>
            <person name="Turgeon B."/>
            <person name="Goodwin S."/>
            <person name="Spatafora J."/>
            <person name="Crous P."/>
            <person name="Grigoriev I."/>
        </authorList>
    </citation>
    <scope>NUCLEOTIDE SEQUENCE</scope>
    <source>
        <strain evidence="1">CBS 113979</strain>
    </source>
</reference>
<keyword evidence="2" id="KW-1185">Reference proteome</keyword>